<sequence>MSSTGALLVPDGSGIRRVPSGTYNPLQQGEAKQGFIYLWVRLSTRRKAPMLAGSGERSGPLHRCAVVQRVATTAAADGLSKHRCSGRPPREDFV</sequence>
<evidence type="ECO:0000313" key="2">
    <source>
        <dbReference type="EMBL" id="KFB49373.1"/>
    </source>
</evidence>
<evidence type="ECO:0000256" key="1">
    <source>
        <dbReference type="SAM" id="MobiDB-lite"/>
    </source>
</evidence>
<protein>
    <submittedName>
        <fullName evidence="2 3">Uncharacterized protein</fullName>
    </submittedName>
</protein>
<dbReference type="VEuPathDB" id="VectorBase:ASIC017471"/>
<keyword evidence="4" id="KW-1185">Reference proteome</keyword>
<accession>A0A084WGM9</accession>
<reference evidence="3" key="2">
    <citation type="submission" date="2020-05" db="UniProtKB">
        <authorList>
            <consortium name="EnsemblMetazoa"/>
        </authorList>
    </citation>
    <scope>IDENTIFICATION</scope>
</reference>
<name>A0A084WGM9_ANOSI</name>
<dbReference type="EMBL" id="ATLV01023646">
    <property type="status" value="NOT_ANNOTATED_CDS"/>
    <property type="molecule type" value="Genomic_DNA"/>
</dbReference>
<evidence type="ECO:0000313" key="4">
    <source>
        <dbReference type="Proteomes" id="UP000030765"/>
    </source>
</evidence>
<evidence type="ECO:0000313" key="3">
    <source>
        <dbReference type="EnsemblMetazoa" id="ASIC017471-PA"/>
    </source>
</evidence>
<gene>
    <name evidence="2" type="ORF">ZHAS_00017471</name>
</gene>
<reference evidence="2 4" key="1">
    <citation type="journal article" date="2014" name="BMC Genomics">
        <title>Genome sequence of Anopheles sinensis provides insight into genetics basis of mosquito competence for malaria parasites.</title>
        <authorList>
            <person name="Zhou D."/>
            <person name="Zhang D."/>
            <person name="Ding G."/>
            <person name="Shi L."/>
            <person name="Hou Q."/>
            <person name="Ye Y."/>
            <person name="Xu Y."/>
            <person name="Zhou H."/>
            <person name="Xiong C."/>
            <person name="Li S."/>
            <person name="Yu J."/>
            <person name="Hong S."/>
            <person name="Yu X."/>
            <person name="Zou P."/>
            <person name="Chen C."/>
            <person name="Chang X."/>
            <person name="Wang W."/>
            <person name="Lv Y."/>
            <person name="Sun Y."/>
            <person name="Ma L."/>
            <person name="Shen B."/>
            <person name="Zhu C."/>
        </authorList>
    </citation>
    <scope>NUCLEOTIDE SEQUENCE [LARGE SCALE GENOMIC DNA]</scope>
</reference>
<dbReference type="EMBL" id="KE525345">
    <property type="protein sequence ID" value="KFB49373.1"/>
    <property type="molecule type" value="Genomic_DNA"/>
</dbReference>
<feature type="region of interest" description="Disordered" evidence="1">
    <location>
        <begin position="1"/>
        <end position="24"/>
    </location>
</feature>
<dbReference type="EnsemblMetazoa" id="ASIC017471-RA">
    <property type="protein sequence ID" value="ASIC017471-PA"/>
    <property type="gene ID" value="ASIC017471"/>
</dbReference>
<organism evidence="2">
    <name type="scientific">Anopheles sinensis</name>
    <name type="common">Mosquito</name>
    <dbReference type="NCBI Taxonomy" id="74873"/>
    <lineage>
        <taxon>Eukaryota</taxon>
        <taxon>Metazoa</taxon>
        <taxon>Ecdysozoa</taxon>
        <taxon>Arthropoda</taxon>
        <taxon>Hexapoda</taxon>
        <taxon>Insecta</taxon>
        <taxon>Pterygota</taxon>
        <taxon>Neoptera</taxon>
        <taxon>Endopterygota</taxon>
        <taxon>Diptera</taxon>
        <taxon>Nematocera</taxon>
        <taxon>Culicoidea</taxon>
        <taxon>Culicidae</taxon>
        <taxon>Anophelinae</taxon>
        <taxon>Anopheles</taxon>
    </lineage>
</organism>
<proteinExistence type="predicted"/>
<dbReference type="Proteomes" id="UP000030765">
    <property type="component" value="Unassembled WGS sequence"/>
</dbReference>
<dbReference type="AlphaFoldDB" id="A0A084WGM9"/>